<evidence type="ECO:0000259" key="4">
    <source>
        <dbReference type="Pfam" id="PF00535"/>
    </source>
</evidence>
<keyword evidence="6" id="KW-1185">Reference proteome</keyword>
<keyword evidence="2" id="KW-0328">Glycosyltransferase</keyword>
<protein>
    <submittedName>
        <fullName evidence="5">Glycosyltransferase family 2 protein</fullName>
    </submittedName>
</protein>
<evidence type="ECO:0000256" key="1">
    <source>
        <dbReference type="ARBA" id="ARBA00006739"/>
    </source>
</evidence>
<sequence>MIVAYECEAALRRCLTALDASQDRAAIEVLVVDAGSRDGCPRVDADFPGIQMLRLPRNFGRSRARNIGMRTAQSDLIFFLDPHVEVQPDTVSTLAAVLEASDAVTASAPQIQDASGAVVPNSFRLPSPEALAEASLRGVPLPRVAPQSGLAEAVDEEAMMVRKSFLAGMNYLDEKRFSEHWSLLEVCWQIRNAGKQILVSEQTFVVLNPFTEIAMDADLYTADRVSGAAAFISKHLGFGAGISFKLKCFFSALGSLKVGLAFSILSGAKLDPTQ</sequence>
<dbReference type="KEGG" id="pfer:IRI77_19150"/>
<feature type="domain" description="Glycosyltransferase 2-like" evidence="4">
    <location>
        <begin position="2"/>
        <end position="123"/>
    </location>
</feature>
<evidence type="ECO:0000313" key="5">
    <source>
        <dbReference type="EMBL" id="QOY84975.1"/>
    </source>
</evidence>
<dbReference type="GO" id="GO:0016757">
    <property type="term" value="F:glycosyltransferase activity"/>
    <property type="evidence" value="ECO:0007669"/>
    <property type="project" value="UniProtKB-KW"/>
</dbReference>
<organism evidence="5 6">
    <name type="scientific">Paludibaculum fermentans</name>
    <dbReference type="NCBI Taxonomy" id="1473598"/>
    <lineage>
        <taxon>Bacteria</taxon>
        <taxon>Pseudomonadati</taxon>
        <taxon>Acidobacteriota</taxon>
        <taxon>Terriglobia</taxon>
        <taxon>Bryobacterales</taxon>
        <taxon>Bryobacteraceae</taxon>
        <taxon>Paludibaculum</taxon>
    </lineage>
</organism>
<keyword evidence="3 5" id="KW-0808">Transferase</keyword>
<dbReference type="PANTHER" id="PTHR43179:SF12">
    <property type="entry name" value="GALACTOFURANOSYLTRANSFERASE GLFT2"/>
    <property type="match status" value="1"/>
</dbReference>
<accession>A0A7S7NK02</accession>
<evidence type="ECO:0000256" key="2">
    <source>
        <dbReference type="ARBA" id="ARBA00022676"/>
    </source>
</evidence>
<evidence type="ECO:0000313" key="6">
    <source>
        <dbReference type="Proteomes" id="UP000593892"/>
    </source>
</evidence>
<proteinExistence type="inferred from homology"/>
<dbReference type="InterPro" id="IPR001173">
    <property type="entry name" value="Glyco_trans_2-like"/>
</dbReference>
<dbReference type="Pfam" id="PF00535">
    <property type="entry name" value="Glycos_transf_2"/>
    <property type="match status" value="1"/>
</dbReference>
<dbReference type="SUPFAM" id="SSF53448">
    <property type="entry name" value="Nucleotide-diphospho-sugar transferases"/>
    <property type="match status" value="1"/>
</dbReference>
<dbReference type="EMBL" id="CP063849">
    <property type="protein sequence ID" value="QOY84975.1"/>
    <property type="molecule type" value="Genomic_DNA"/>
</dbReference>
<dbReference type="AlphaFoldDB" id="A0A7S7NK02"/>
<dbReference type="PANTHER" id="PTHR43179">
    <property type="entry name" value="RHAMNOSYLTRANSFERASE WBBL"/>
    <property type="match status" value="1"/>
</dbReference>
<name>A0A7S7NK02_PALFE</name>
<gene>
    <name evidence="5" type="ORF">IRI77_19150</name>
</gene>
<dbReference type="InterPro" id="IPR029044">
    <property type="entry name" value="Nucleotide-diphossugar_trans"/>
</dbReference>
<reference evidence="5 6" key="1">
    <citation type="submission" date="2020-10" db="EMBL/GenBank/DDBJ databases">
        <title>Complete genome sequence of Paludibaculum fermentans P105T, a facultatively anaerobic acidobacterium capable of dissimilatory Fe(III) reduction.</title>
        <authorList>
            <person name="Dedysh S.N."/>
            <person name="Beletsky A.V."/>
            <person name="Kulichevskaya I.S."/>
            <person name="Mardanov A.V."/>
            <person name="Ravin N.V."/>
        </authorList>
    </citation>
    <scope>NUCLEOTIDE SEQUENCE [LARGE SCALE GENOMIC DNA]</scope>
    <source>
        <strain evidence="5 6">P105</strain>
    </source>
</reference>
<dbReference type="Gene3D" id="3.90.550.10">
    <property type="entry name" value="Spore Coat Polysaccharide Biosynthesis Protein SpsA, Chain A"/>
    <property type="match status" value="1"/>
</dbReference>
<comment type="similarity">
    <text evidence="1">Belongs to the glycosyltransferase 2 family.</text>
</comment>
<evidence type="ECO:0000256" key="3">
    <source>
        <dbReference type="ARBA" id="ARBA00022679"/>
    </source>
</evidence>
<dbReference type="Proteomes" id="UP000593892">
    <property type="component" value="Chromosome"/>
</dbReference>